<gene>
    <name evidence="2" type="ORF">P7I04_13025</name>
</gene>
<keyword evidence="1" id="KW-0812">Transmembrane</keyword>
<evidence type="ECO:0008006" key="4">
    <source>
        <dbReference type="Google" id="ProtNLM"/>
    </source>
</evidence>
<feature type="transmembrane region" description="Helical" evidence="1">
    <location>
        <begin position="64"/>
        <end position="85"/>
    </location>
</feature>
<keyword evidence="1" id="KW-0472">Membrane</keyword>
<name>A0AAW8UIG5_9LACT</name>
<sequence>MKITDSIVLAEAAINQDSIITLIGNLIVIAQVIGVAVAVLSAIFGVILSLFASERTKETWYGRAKMAFVIAALVAAIPQLIKWMLTVLGYGDKYKLNALGALAKEMAISPLATLKSLL</sequence>
<evidence type="ECO:0000313" key="2">
    <source>
        <dbReference type="EMBL" id="MDT2946944.1"/>
    </source>
</evidence>
<comment type="caution">
    <text evidence="2">The sequence shown here is derived from an EMBL/GenBank/DDBJ whole genome shotgun (WGS) entry which is preliminary data.</text>
</comment>
<evidence type="ECO:0000256" key="1">
    <source>
        <dbReference type="SAM" id="Phobius"/>
    </source>
</evidence>
<dbReference type="AlphaFoldDB" id="A0AAW8UIG5"/>
<dbReference type="RefSeq" id="WP_311843774.1">
    <property type="nucleotide sequence ID" value="NZ_JARQDC010000017.1"/>
</dbReference>
<proteinExistence type="predicted"/>
<protein>
    <recommendedName>
        <fullName evidence="4">ABC transmembrane type-1 domain-containing protein</fullName>
    </recommendedName>
</protein>
<feature type="transmembrane region" description="Helical" evidence="1">
    <location>
        <begin position="26"/>
        <end position="52"/>
    </location>
</feature>
<organism evidence="2 3">
    <name type="scientific">Lactococcus lactis</name>
    <dbReference type="NCBI Taxonomy" id="1358"/>
    <lineage>
        <taxon>Bacteria</taxon>
        <taxon>Bacillati</taxon>
        <taxon>Bacillota</taxon>
        <taxon>Bacilli</taxon>
        <taxon>Lactobacillales</taxon>
        <taxon>Streptococcaceae</taxon>
        <taxon>Lactococcus</taxon>
    </lineage>
</organism>
<dbReference type="Proteomes" id="UP001250218">
    <property type="component" value="Unassembled WGS sequence"/>
</dbReference>
<accession>A0AAW8UIG5</accession>
<dbReference type="EMBL" id="JARQDL010000015">
    <property type="protein sequence ID" value="MDT2946944.1"/>
    <property type="molecule type" value="Genomic_DNA"/>
</dbReference>
<keyword evidence="1" id="KW-1133">Transmembrane helix</keyword>
<reference evidence="2" key="1">
    <citation type="submission" date="2023-03" db="EMBL/GenBank/DDBJ databases">
        <authorList>
            <person name="Shen W."/>
            <person name="Cai J."/>
        </authorList>
    </citation>
    <scope>NUCLEOTIDE SEQUENCE</scope>
    <source>
        <strain evidence="2">Y37</strain>
    </source>
</reference>
<evidence type="ECO:0000313" key="3">
    <source>
        <dbReference type="Proteomes" id="UP001250218"/>
    </source>
</evidence>